<dbReference type="AlphaFoldDB" id="A0A1Q3A377"/>
<proteinExistence type="predicted"/>
<evidence type="ECO:0000313" key="3">
    <source>
        <dbReference type="EMBL" id="GAV50107.1"/>
    </source>
</evidence>
<feature type="signal peptide" evidence="2">
    <location>
        <begin position="1"/>
        <end position="20"/>
    </location>
</feature>
<comment type="caution">
    <text evidence="3">The sequence shown here is derived from an EMBL/GenBank/DDBJ whole genome shotgun (WGS) entry which is preliminary data.</text>
</comment>
<reference evidence="3 4" key="1">
    <citation type="submission" date="2016-08" db="EMBL/GenBank/DDBJ databases">
        <title>Draft genome sequence of allopolyploid Zygosaccharomyces rouxii.</title>
        <authorList>
            <person name="Watanabe J."/>
            <person name="Uehara K."/>
            <person name="Mogi Y."/>
            <person name="Tsukioka Y."/>
        </authorList>
    </citation>
    <scope>NUCLEOTIDE SEQUENCE [LARGE SCALE GENOMIC DNA]</scope>
    <source>
        <strain evidence="3 4">NBRC 110957</strain>
    </source>
</reference>
<evidence type="ECO:0000256" key="1">
    <source>
        <dbReference type="SAM" id="Phobius"/>
    </source>
</evidence>
<gene>
    <name evidence="3" type="ORF">ZYGR_0S02410</name>
</gene>
<keyword evidence="1" id="KW-0812">Transmembrane</keyword>
<dbReference type="OrthoDB" id="4063755at2759"/>
<dbReference type="EMBL" id="BDGX01000019">
    <property type="protein sequence ID" value="GAV50107.1"/>
    <property type="molecule type" value="Genomic_DNA"/>
</dbReference>
<evidence type="ECO:0000313" key="4">
    <source>
        <dbReference type="Proteomes" id="UP000187013"/>
    </source>
</evidence>
<dbReference type="Proteomes" id="UP000187013">
    <property type="component" value="Unassembled WGS sequence"/>
</dbReference>
<dbReference type="OMA" id="FEFCFQN"/>
<keyword evidence="2" id="KW-0732">Signal</keyword>
<feature type="chain" id="PRO_5010170033" evidence="2">
    <location>
        <begin position="21"/>
        <end position="254"/>
    </location>
</feature>
<dbReference type="eggNOG" id="ENOG502S8MW">
    <property type="taxonomic scope" value="Eukaryota"/>
</dbReference>
<protein>
    <submittedName>
        <fullName evidence="3">Uncharacterized protein</fullName>
    </submittedName>
</protein>
<keyword evidence="1" id="KW-0472">Membrane</keyword>
<sequence>MLYCVWVILLYWRLIAPVVGLDNGDADTLNFKVEPVKYSNYDSTYDRFCFTMELSPTEELTSNVLFTFYVLDVLPFATDAGRFGGTSKSRGRQALHMSIKDPISGNLLRSTRNLKSGVTHVELNAGDSHKLDVCLANLVYDSSWSSLDIWEFVAVQLKTKEQLAWSKLGSLQEEYQVQQDVDNCMNKISHTINGEIFQELRSTETEHRNINESLCNAFVITLIVMIAFISSPPVILAYYCIKYKGFPGVRSPRA</sequence>
<organism evidence="3 4">
    <name type="scientific">Zygosaccharomyces rouxii</name>
    <dbReference type="NCBI Taxonomy" id="4956"/>
    <lineage>
        <taxon>Eukaryota</taxon>
        <taxon>Fungi</taxon>
        <taxon>Dikarya</taxon>
        <taxon>Ascomycota</taxon>
        <taxon>Saccharomycotina</taxon>
        <taxon>Saccharomycetes</taxon>
        <taxon>Saccharomycetales</taxon>
        <taxon>Saccharomycetaceae</taxon>
        <taxon>Zygosaccharomyces</taxon>
    </lineage>
</organism>
<accession>A0A1Q3A377</accession>
<evidence type="ECO:0000256" key="2">
    <source>
        <dbReference type="SAM" id="SignalP"/>
    </source>
</evidence>
<feature type="transmembrane region" description="Helical" evidence="1">
    <location>
        <begin position="217"/>
        <end position="241"/>
    </location>
</feature>
<name>A0A1Q3A377_ZYGRO</name>
<keyword evidence="1" id="KW-1133">Transmembrane helix</keyword>